<dbReference type="EMBL" id="JAGFNP010000010">
    <property type="protein sequence ID" value="MBO3734695.1"/>
    <property type="molecule type" value="Genomic_DNA"/>
</dbReference>
<dbReference type="Proteomes" id="UP000681341">
    <property type="component" value="Unassembled WGS sequence"/>
</dbReference>
<organism evidence="2 3">
    <name type="scientific">Glycomyces niveus</name>
    <dbReference type="NCBI Taxonomy" id="2820287"/>
    <lineage>
        <taxon>Bacteria</taxon>
        <taxon>Bacillati</taxon>
        <taxon>Actinomycetota</taxon>
        <taxon>Actinomycetes</taxon>
        <taxon>Glycomycetales</taxon>
        <taxon>Glycomycetaceae</taxon>
        <taxon>Glycomyces</taxon>
    </lineage>
</organism>
<dbReference type="RefSeq" id="WP_208497917.1">
    <property type="nucleotide sequence ID" value="NZ_JAGFNP010000010.1"/>
</dbReference>
<reference evidence="2 3" key="1">
    <citation type="submission" date="2021-03" db="EMBL/GenBank/DDBJ databases">
        <title>Glycomyces sp. nov., a novel actinomycete isolated from soil.</title>
        <authorList>
            <person name="Yang X."/>
            <person name="Xu X."/>
        </authorList>
    </citation>
    <scope>NUCLEOTIDE SEQUENCE [LARGE SCALE GENOMIC DNA]</scope>
    <source>
        <strain evidence="2 3">NEAU-S30</strain>
    </source>
</reference>
<proteinExistence type="predicted"/>
<comment type="caution">
    <text evidence="2">The sequence shown here is derived from an EMBL/GenBank/DDBJ whole genome shotgun (WGS) entry which is preliminary data.</text>
</comment>
<feature type="region of interest" description="Disordered" evidence="1">
    <location>
        <begin position="109"/>
        <end position="153"/>
    </location>
</feature>
<name>A0ABS3U7E3_9ACTN</name>
<feature type="compositionally biased region" description="Basic and acidic residues" evidence="1">
    <location>
        <begin position="142"/>
        <end position="153"/>
    </location>
</feature>
<sequence>MGSLNDLAAKIEADRAAAAEVAGPINSSKGQAEHTITAMIGLGLEGSAARMRKVVDEVEEAESLRAALEGALTKAHFMVMSAIQGNMGPGAPGSGAVVPLTRIDADGAPKAGLDAIPRHLRDDPVPTGEELSGVDPSIGPFQKEHENANADRRRGALSRFGRSAVRNTDELAGTTKQAAGEFTFDIEDDFDPWGSQAQAIVEVPTGQPPVFVSRVEAEGIKAGDLLSSTIVIAAFAFEAATRLSRKKENG</sequence>
<accession>A0ABS3U7E3</accession>
<evidence type="ECO:0000256" key="1">
    <source>
        <dbReference type="SAM" id="MobiDB-lite"/>
    </source>
</evidence>
<evidence type="ECO:0000313" key="3">
    <source>
        <dbReference type="Proteomes" id="UP000681341"/>
    </source>
</evidence>
<keyword evidence="3" id="KW-1185">Reference proteome</keyword>
<gene>
    <name evidence="2" type="ORF">J5V16_17860</name>
</gene>
<evidence type="ECO:0000313" key="2">
    <source>
        <dbReference type="EMBL" id="MBO3734695.1"/>
    </source>
</evidence>
<protein>
    <submittedName>
        <fullName evidence="2">Uncharacterized protein</fullName>
    </submittedName>
</protein>